<evidence type="ECO:0000313" key="3">
    <source>
        <dbReference type="EMBL" id="MBP1857766.1"/>
    </source>
</evidence>
<feature type="signal peptide" evidence="2">
    <location>
        <begin position="1"/>
        <end position="22"/>
    </location>
</feature>
<evidence type="ECO:0008006" key="5">
    <source>
        <dbReference type="Google" id="ProtNLM"/>
    </source>
</evidence>
<sequence length="105" mass="11562">MLIPQAAFLSMALLASVLPANAGSSWLEPVQPGQFYTDLPGVKSPEEAEDAKRIICEQSVVEIHGNPTHGQRYQTVNNCRKGDGPVFQSPRSPRSIERQLRGLNY</sequence>
<gene>
    <name evidence="3" type="ORF">J2Z75_001262</name>
</gene>
<feature type="compositionally biased region" description="Basic and acidic residues" evidence="1">
    <location>
        <begin position="94"/>
        <end position="105"/>
    </location>
</feature>
<organism evidence="3 4">
    <name type="scientific">Rhizobium herbae</name>
    <dbReference type="NCBI Taxonomy" id="508661"/>
    <lineage>
        <taxon>Bacteria</taxon>
        <taxon>Pseudomonadati</taxon>
        <taxon>Pseudomonadota</taxon>
        <taxon>Alphaproteobacteria</taxon>
        <taxon>Hyphomicrobiales</taxon>
        <taxon>Rhizobiaceae</taxon>
        <taxon>Rhizobium/Agrobacterium group</taxon>
        <taxon>Rhizobium</taxon>
    </lineage>
</organism>
<evidence type="ECO:0000256" key="1">
    <source>
        <dbReference type="SAM" id="MobiDB-lite"/>
    </source>
</evidence>
<keyword evidence="4" id="KW-1185">Reference proteome</keyword>
<feature type="region of interest" description="Disordered" evidence="1">
    <location>
        <begin position="81"/>
        <end position="105"/>
    </location>
</feature>
<evidence type="ECO:0000256" key="2">
    <source>
        <dbReference type="SAM" id="SignalP"/>
    </source>
</evidence>
<evidence type="ECO:0000313" key="4">
    <source>
        <dbReference type="Proteomes" id="UP000823786"/>
    </source>
</evidence>
<dbReference type="EMBL" id="JAGGJV010000002">
    <property type="protein sequence ID" value="MBP1857766.1"/>
    <property type="molecule type" value="Genomic_DNA"/>
</dbReference>
<comment type="caution">
    <text evidence="3">The sequence shown here is derived from an EMBL/GenBank/DDBJ whole genome shotgun (WGS) entry which is preliminary data.</text>
</comment>
<feature type="chain" id="PRO_5045366363" description="DUF4189 domain-containing protein" evidence="2">
    <location>
        <begin position="23"/>
        <end position="105"/>
    </location>
</feature>
<accession>A0ABS4EIW5</accession>
<name>A0ABS4EIW5_9HYPH</name>
<dbReference type="RefSeq" id="WP_209849342.1">
    <property type="nucleotide sequence ID" value="NZ_JAGGJV010000002.1"/>
</dbReference>
<proteinExistence type="predicted"/>
<keyword evidence="2" id="KW-0732">Signal</keyword>
<protein>
    <recommendedName>
        <fullName evidence="5">DUF4189 domain-containing protein</fullName>
    </recommendedName>
</protein>
<reference evidence="3 4" key="1">
    <citation type="submission" date="2021-03" db="EMBL/GenBank/DDBJ databases">
        <title>Genomic Encyclopedia of Type Strains, Phase IV (KMG-IV): sequencing the most valuable type-strain genomes for metagenomic binning, comparative biology and taxonomic classification.</title>
        <authorList>
            <person name="Goeker M."/>
        </authorList>
    </citation>
    <scope>NUCLEOTIDE SEQUENCE [LARGE SCALE GENOMIC DNA]</scope>
    <source>
        <strain evidence="3 4">DSM 26427</strain>
    </source>
</reference>
<dbReference type="Proteomes" id="UP000823786">
    <property type="component" value="Unassembled WGS sequence"/>
</dbReference>